<reference evidence="3 4" key="1">
    <citation type="submission" date="2014-03" db="EMBL/GenBank/DDBJ databases">
        <title>Genomics of Bifidobacteria.</title>
        <authorList>
            <person name="Ventura M."/>
            <person name="Milani C."/>
            <person name="Lugli G.A."/>
        </authorList>
    </citation>
    <scope>NUCLEOTIDE SEQUENCE [LARGE SCALE GENOMIC DNA]</scope>
    <source>
        <strain evidence="3 4">LMG 21814</strain>
    </source>
</reference>
<dbReference type="Proteomes" id="UP000029024">
    <property type="component" value="Unassembled WGS sequence"/>
</dbReference>
<evidence type="ECO:0000256" key="2">
    <source>
        <dbReference type="SAM" id="Phobius"/>
    </source>
</evidence>
<evidence type="ECO:0000313" key="3">
    <source>
        <dbReference type="EMBL" id="KFI70911.1"/>
    </source>
</evidence>
<protein>
    <submittedName>
        <fullName evidence="3">Uncharacterized protein</fullName>
    </submittedName>
</protein>
<evidence type="ECO:0000256" key="1">
    <source>
        <dbReference type="SAM" id="MobiDB-lite"/>
    </source>
</evidence>
<feature type="compositionally biased region" description="Low complexity" evidence="1">
    <location>
        <begin position="26"/>
        <end position="66"/>
    </location>
</feature>
<feature type="transmembrane region" description="Helical" evidence="2">
    <location>
        <begin position="101"/>
        <end position="119"/>
    </location>
</feature>
<feature type="region of interest" description="Disordered" evidence="1">
    <location>
        <begin position="1"/>
        <end position="67"/>
    </location>
</feature>
<comment type="caution">
    <text evidence="3">The sequence shown here is derived from an EMBL/GenBank/DDBJ whole genome shotgun (WGS) entry which is preliminary data.</text>
</comment>
<organism evidence="3 4">
    <name type="scientific">Bifidobacterium longum subsp. suis</name>
    <dbReference type="NCBI Taxonomy" id="1695"/>
    <lineage>
        <taxon>Bacteria</taxon>
        <taxon>Bacillati</taxon>
        <taxon>Actinomycetota</taxon>
        <taxon>Actinomycetes</taxon>
        <taxon>Bifidobacteriales</taxon>
        <taxon>Bifidobacteriaceae</taxon>
        <taxon>Bifidobacterium</taxon>
    </lineage>
</organism>
<keyword evidence="2" id="KW-1133">Transmembrane helix</keyword>
<gene>
    <name evidence="3" type="ORF">BLSS_1495</name>
</gene>
<dbReference type="AlphaFoldDB" id="A0A087BIR1"/>
<keyword evidence="2" id="KW-0472">Membrane</keyword>
<keyword evidence="2" id="KW-0812">Transmembrane</keyword>
<feature type="transmembrane region" description="Helical" evidence="2">
    <location>
        <begin position="74"/>
        <end position="95"/>
    </location>
</feature>
<evidence type="ECO:0000313" key="4">
    <source>
        <dbReference type="Proteomes" id="UP000029024"/>
    </source>
</evidence>
<sequence>MLVDMTHANEQRPAATGNVADNVSDAPTDPATSAAARPTTGTADGTTATNAAASSTAKPAASTSWTRETNPRRALLTIIVTVVVVVAIVLGLGFFVDWGLAALSVIIMIPGAISLAVLAKHPESTGGRSMFGISDPNTLLDPIRRPSERRGE</sequence>
<feature type="compositionally biased region" description="Basic and acidic residues" evidence="1">
    <location>
        <begin position="142"/>
        <end position="152"/>
    </location>
</feature>
<name>A0A087BIR1_BIFLN</name>
<accession>A0A087BIR1</accession>
<proteinExistence type="predicted"/>
<dbReference type="EMBL" id="JGZA01000012">
    <property type="protein sequence ID" value="KFI70911.1"/>
    <property type="molecule type" value="Genomic_DNA"/>
</dbReference>
<feature type="region of interest" description="Disordered" evidence="1">
    <location>
        <begin position="127"/>
        <end position="152"/>
    </location>
</feature>